<dbReference type="STRING" id="177437.HRM2_30710"/>
<protein>
    <recommendedName>
        <fullName evidence="7">Ferritin</fullName>
        <ecNumber evidence="7">1.16.3.2</ecNumber>
    </recommendedName>
</protein>
<feature type="binding site" evidence="6">
    <location>
        <position position="85"/>
    </location>
    <ligand>
        <name>Fe cation</name>
        <dbReference type="ChEBI" id="CHEBI:24875"/>
        <label>1</label>
    </ligand>
</feature>
<dbReference type="PROSITE" id="PS50905">
    <property type="entry name" value="FERRITIN_LIKE"/>
    <property type="match status" value="1"/>
</dbReference>
<evidence type="ECO:0000256" key="5">
    <source>
        <dbReference type="ARBA" id="ARBA00023004"/>
    </source>
</evidence>
<keyword evidence="7" id="KW-0963">Cytoplasm</keyword>
<dbReference type="Gene3D" id="1.20.1260.10">
    <property type="match status" value="1"/>
</dbReference>
<comment type="catalytic activity">
    <reaction evidence="7">
        <text>4 Fe(2+) + O2 + 6 H2O = 4 iron(III) oxide-hydroxide + 12 H(+)</text>
        <dbReference type="Rhea" id="RHEA:11972"/>
        <dbReference type="ChEBI" id="CHEBI:15377"/>
        <dbReference type="ChEBI" id="CHEBI:15378"/>
        <dbReference type="ChEBI" id="CHEBI:15379"/>
        <dbReference type="ChEBI" id="CHEBI:29033"/>
        <dbReference type="ChEBI" id="CHEBI:78619"/>
        <dbReference type="EC" id="1.16.3.2"/>
    </reaction>
</comment>
<dbReference type="KEGG" id="dat:HRM2_30710"/>
<feature type="binding site" evidence="6">
    <location>
        <position position="162"/>
    </location>
    <ligand>
        <name>Fe cation</name>
        <dbReference type="ChEBI" id="CHEBI:24875"/>
        <label>1</label>
    </ligand>
</feature>
<name>C0QKR4_DESAH</name>
<dbReference type="eggNOG" id="COG1528">
    <property type="taxonomic scope" value="Bacteria"/>
</dbReference>
<dbReference type="PANTHER" id="PTHR11431:SF127">
    <property type="entry name" value="BACTERIAL NON-HEME FERRITIN"/>
    <property type="match status" value="1"/>
</dbReference>
<dbReference type="Proteomes" id="UP000000442">
    <property type="component" value="Chromosome"/>
</dbReference>
<dbReference type="GO" id="GO:0004322">
    <property type="term" value="F:ferroxidase activity"/>
    <property type="evidence" value="ECO:0007669"/>
    <property type="project" value="TreeGrafter"/>
</dbReference>
<evidence type="ECO:0000256" key="1">
    <source>
        <dbReference type="ARBA" id="ARBA00006950"/>
    </source>
</evidence>
<comment type="similarity">
    <text evidence="1 7">Belongs to the ferritin family. Prokaryotic subfamily.</text>
</comment>
<evidence type="ECO:0000256" key="6">
    <source>
        <dbReference type="PIRSR" id="PIRSR601519-1"/>
    </source>
</evidence>
<feature type="domain" description="Ferritin-like diiron" evidence="8">
    <location>
        <begin position="35"/>
        <end position="180"/>
    </location>
</feature>
<dbReference type="InterPro" id="IPR012347">
    <property type="entry name" value="Ferritin-like"/>
</dbReference>
<keyword evidence="10" id="KW-1185">Reference proteome</keyword>
<dbReference type="EMBL" id="CP001087">
    <property type="protein sequence ID" value="ACN16154.1"/>
    <property type="molecule type" value="Genomic_DNA"/>
</dbReference>
<dbReference type="SUPFAM" id="SSF47240">
    <property type="entry name" value="Ferritin-like"/>
    <property type="match status" value="1"/>
</dbReference>
<feature type="binding site" evidence="6">
    <location>
        <position position="88"/>
    </location>
    <ligand>
        <name>Fe cation</name>
        <dbReference type="ChEBI" id="CHEBI:24875"/>
        <label>1</label>
    </ligand>
</feature>
<keyword evidence="4" id="KW-0560">Oxidoreductase</keyword>
<feature type="binding site" evidence="6">
    <location>
        <position position="52"/>
    </location>
    <ligand>
        <name>Fe cation</name>
        <dbReference type="ChEBI" id="CHEBI:24875"/>
        <label>1</label>
    </ligand>
</feature>
<dbReference type="InterPro" id="IPR008331">
    <property type="entry name" value="Ferritin_DPS_dom"/>
</dbReference>
<keyword evidence="5 6" id="KW-0408">Iron</keyword>
<dbReference type="GO" id="GO:0006879">
    <property type="term" value="P:intracellular iron ion homeostasis"/>
    <property type="evidence" value="ECO:0007669"/>
    <property type="project" value="UniProtKB-KW"/>
</dbReference>
<sequence>MLIVVIIYKVKQRNDPNSGTAVPGFKTTTPKKEYIMLKQPMGDALNEQINKEMYSAYLYMAMSSHSNGIGLKGFGNWFMVQYHEEMFHAMKIYEYLSSQGVPVVLKGIAEPPASFESPLDMFTKTLAHEQFITESINNLMELAIDEKDHATQIFLQWYVLEQVEEEENDNDIIAQLKLIKNDPRSLMMLDRELAGRMTTVPVDFSKGVSNAQ</sequence>
<evidence type="ECO:0000256" key="2">
    <source>
        <dbReference type="ARBA" id="ARBA00022434"/>
    </source>
</evidence>
<proteinExistence type="inferred from homology"/>
<evidence type="ECO:0000256" key="4">
    <source>
        <dbReference type="ARBA" id="ARBA00023002"/>
    </source>
</evidence>
<evidence type="ECO:0000256" key="3">
    <source>
        <dbReference type="ARBA" id="ARBA00022723"/>
    </source>
</evidence>
<dbReference type="GO" id="GO:0006826">
    <property type="term" value="P:iron ion transport"/>
    <property type="evidence" value="ECO:0007669"/>
    <property type="project" value="InterPro"/>
</dbReference>
<comment type="function">
    <text evidence="7">Iron-storage protein.</text>
</comment>
<dbReference type="Pfam" id="PF00210">
    <property type="entry name" value="Ferritin"/>
    <property type="match status" value="1"/>
</dbReference>
<keyword evidence="3 6" id="KW-0479">Metal-binding</keyword>
<keyword evidence="2 7" id="KW-0409">Iron storage</keyword>
<reference evidence="9 10" key="1">
    <citation type="journal article" date="2009" name="Environ. Microbiol.">
        <title>Genome sequence of Desulfobacterium autotrophicum HRM2, a marine sulfate reducer oxidizing organic carbon completely to carbon dioxide.</title>
        <authorList>
            <person name="Strittmatter A.W."/>
            <person name="Liesegang H."/>
            <person name="Rabus R."/>
            <person name="Decker I."/>
            <person name="Amann J."/>
            <person name="Andres S."/>
            <person name="Henne A."/>
            <person name="Fricke W.F."/>
            <person name="Martinez-Arias R."/>
            <person name="Bartels D."/>
            <person name="Goesmann A."/>
            <person name="Krause L."/>
            <person name="Puehler A."/>
            <person name="Klenk H.P."/>
            <person name="Richter M."/>
            <person name="Schuler M."/>
            <person name="Gloeckner F.O."/>
            <person name="Meyerdierks A."/>
            <person name="Gottschalk G."/>
            <person name="Amann R."/>
        </authorList>
    </citation>
    <scope>NUCLEOTIDE SEQUENCE [LARGE SCALE GENOMIC DNA]</scope>
    <source>
        <strain evidence="10">ATCC 43914 / DSM 3382 / HRM2</strain>
    </source>
</reference>
<dbReference type="InterPro" id="IPR001519">
    <property type="entry name" value="Ferritin"/>
</dbReference>
<dbReference type="CDD" id="cd01055">
    <property type="entry name" value="Nonheme_Ferritin"/>
    <property type="match status" value="1"/>
</dbReference>
<feature type="binding site" evidence="6">
    <location>
        <position position="129"/>
    </location>
    <ligand>
        <name>Fe cation</name>
        <dbReference type="ChEBI" id="CHEBI:24875"/>
        <label>1</label>
    </ligand>
</feature>
<evidence type="ECO:0000256" key="7">
    <source>
        <dbReference type="RuleBase" id="RU361145"/>
    </source>
</evidence>
<comment type="subcellular location">
    <subcellularLocation>
        <location evidence="7">Cytoplasm</location>
    </subcellularLocation>
</comment>
<dbReference type="GO" id="GO:0008198">
    <property type="term" value="F:ferrous iron binding"/>
    <property type="evidence" value="ECO:0007669"/>
    <property type="project" value="TreeGrafter"/>
</dbReference>
<accession>C0QKR4</accession>
<dbReference type="InterPro" id="IPR009040">
    <property type="entry name" value="Ferritin-like_diiron"/>
</dbReference>
<dbReference type="GO" id="GO:0005829">
    <property type="term" value="C:cytosol"/>
    <property type="evidence" value="ECO:0007669"/>
    <property type="project" value="TreeGrafter"/>
</dbReference>
<evidence type="ECO:0000313" key="9">
    <source>
        <dbReference type="EMBL" id="ACN16154.1"/>
    </source>
</evidence>
<dbReference type="InterPro" id="IPR041719">
    <property type="entry name" value="Ferritin_prok"/>
</dbReference>
<dbReference type="FunFam" id="1.20.1260.10:FF:000001">
    <property type="entry name" value="Non-heme ferritin"/>
    <property type="match status" value="1"/>
</dbReference>
<dbReference type="GO" id="GO:0042802">
    <property type="term" value="F:identical protein binding"/>
    <property type="evidence" value="ECO:0007669"/>
    <property type="project" value="UniProtKB-ARBA"/>
</dbReference>
<dbReference type="HOGENOM" id="CLU_065681_1_2_7"/>
<dbReference type="GO" id="GO:0008199">
    <property type="term" value="F:ferric iron binding"/>
    <property type="evidence" value="ECO:0007669"/>
    <property type="project" value="InterPro"/>
</dbReference>
<dbReference type="EC" id="1.16.3.2" evidence="7"/>
<dbReference type="PANTHER" id="PTHR11431">
    <property type="entry name" value="FERRITIN"/>
    <property type="match status" value="1"/>
</dbReference>
<evidence type="ECO:0000259" key="8">
    <source>
        <dbReference type="PROSITE" id="PS50905"/>
    </source>
</evidence>
<organism evidence="9 10">
    <name type="scientific">Desulforapulum autotrophicum (strain ATCC 43914 / DSM 3382 / VKM B-1955 / HRM2)</name>
    <name type="common">Desulfobacterium autotrophicum</name>
    <dbReference type="NCBI Taxonomy" id="177437"/>
    <lineage>
        <taxon>Bacteria</taxon>
        <taxon>Pseudomonadati</taxon>
        <taxon>Thermodesulfobacteriota</taxon>
        <taxon>Desulfobacteria</taxon>
        <taxon>Desulfobacterales</taxon>
        <taxon>Desulfobacteraceae</taxon>
        <taxon>Desulforapulum</taxon>
    </lineage>
</organism>
<gene>
    <name evidence="9" type="primary">ftn</name>
    <name evidence="9" type="ordered locus">HRM2_30710</name>
</gene>
<dbReference type="AlphaFoldDB" id="C0QKR4"/>
<dbReference type="InterPro" id="IPR009078">
    <property type="entry name" value="Ferritin-like_SF"/>
</dbReference>
<evidence type="ECO:0000313" key="10">
    <source>
        <dbReference type="Proteomes" id="UP000000442"/>
    </source>
</evidence>